<evidence type="ECO:0000256" key="1">
    <source>
        <dbReference type="ARBA" id="ARBA00004442"/>
    </source>
</evidence>
<dbReference type="AlphaFoldDB" id="A0A4R2RKS7"/>
<dbReference type="PROSITE" id="PS51123">
    <property type="entry name" value="OMPA_2"/>
    <property type="match status" value="1"/>
</dbReference>
<keyword evidence="3" id="KW-0998">Cell outer membrane</keyword>
<dbReference type="InterPro" id="IPR006664">
    <property type="entry name" value="OMP_bac"/>
</dbReference>
<feature type="chain" id="PRO_5020936908" evidence="5">
    <location>
        <begin position="27"/>
        <end position="221"/>
    </location>
</feature>
<keyword evidence="8" id="KW-1185">Reference proteome</keyword>
<sequence>MTRVPRILLLASAGLLALSACTDPSANTGDPRQRTKEGMAIGAGLGALTGLLLSKEGGDDAKNAVIGAVGGAIAGGVIGNALDQQAADLRQGFDNDDINVVNTGSELVVTMPQDILFATDSAAVRPDLRSDLMVLAANLNKYPASTVDVIGHTDNTGAAGYNQDLSARRAAAVSAVLTGSGVAPSRIRSYGRGEDAPIASNLTPEGRAQNRRVEIVIRPTA</sequence>
<dbReference type="PRINTS" id="PR01023">
    <property type="entry name" value="NAFLGMOTY"/>
</dbReference>
<dbReference type="InterPro" id="IPR036737">
    <property type="entry name" value="OmpA-like_sf"/>
</dbReference>
<dbReference type="OrthoDB" id="9782229at2"/>
<feature type="domain" description="OmpA-like" evidence="6">
    <location>
        <begin position="104"/>
        <end position="221"/>
    </location>
</feature>
<dbReference type="PANTHER" id="PTHR30329:SF21">
    <property type="entry name" value="LIPOPROTEIN YIAD-RELATED"/>
    <property type="match status" value="1"/>
</dbReference>
<reference evidence="7 8" key="1">
    <citation type="submission" date="2019-03" db="EMBL/GenBank/DDBJ databases">
        <title>Genomic Encyclopedia of Type Strains, Phase IV (KMG-IV): sequencing the most valuable type-strain genomes for metagenomic binning, comparative biology and taxonomic classification.</title>
        <authorList>
            <person name="Goeker M."/>
        </authorList>
    </citation>
    <scope>NUCLEOTIDE SEQUENCE [LARGE SCALE GENOMIC DNA]</scope>
    <source>
        <strain evidence="7 8">DSM 24766</strain>
    </source>
</reference>
<dbReference type="Gene3D" id="3.30.1330.60">
    <property type="entry name" value="OmpA-like domain"/>
    <property type="match status" value="1"/>
</dbReference>
<dbReference type="PANTHER" id="PTHR30329">
    <property type="entry name" value="STATOR ELEMENT OF FLAGELLAR MOTOR COMPLEX"/>
    <property type="match status" value="1"/>
</dbReference>
<evidence type="ECO:0000256" key="5">
    <source>
        <dbReference type="SAM" id="SignalP"/>
    </source>
</evidence>
<dbReference type="PROSITE" id="PS51257">
    <property type="entry name" value="PROKAR_LIPOPROTEIN"/>
    <property type="match status" value="1"/>
</dbReference>
<dbReference type="InterPro" id="IPR050330">
    <property type="entry name" value="Bact_OuterMem_StrucFunc"/>
</dbReference>
<comment type="subcellular location">
    <subcellularLocation>
        <location evidence="1">Cell outer membrane</location>
    </subcellularLocation>
</comment>
<gene>
    <name evidence="7" type="ORF">EV663_10167</name>
</gene>
<name>A0A4R2RKS7_9RHOB</name>
<keyword evidence="5" id="KW-0732">Signal</keyword>
<accession>A0A4R2RKS7</accession>
<dbReference type="InterPro" id="IPR039567">
    <property type="entry name" value="Gly-zipper"/>
</dbReference>
<dbReference type="SUPFAM" id="SSF103088">
    <property type="entry name" value="OmpA-like"/>
    <property type="match status" value="1"/>
</dbReference>
<feature type="signal peptide" evidence="5">
    <location>
        <begin position="1"/>
        <end position="26"/>
    </location>
</feature>
<proteinExistence type="predicted"/>
<dbReference type="Pfam" id="PF13488">
    <property type="entry name" value="Gly-zipper_Omp"/>
    <property type="match status" value="1"/>
</dbReference>
<comment type="caution">
    <text evidence="7">The sequence shown here is derived from an EMBL/GenBank/DDBJ whole genome shotgun (WGS) entry which is preliminary data.</text>
</comment>
<evidence type="ECO:0000256" key="4">
    <source>
        <dbReference type="PROSITE-ProRule" id="PRU00473"/>
    </source>
</evidence>
<dbReference type="Pfam" id="PF00691">
    <property type="entry name" value="OmpA"/>
    <property type="match status" value="1"/>
</dbReference>
<organism evidence="7 8">
    <name type="scientific">Rhodovulum bhavnagarense</name>
    <dbReference type="NCBI Taxonomy" id="992286"/>
    <lineage>
        <taxon>Bacteria</taxon>
        <taxon>Pseudomonadati</taxon>
        <taxon>Pseudomonadota</taxon>
        <taxon>Alphaproteobacteria</taxon>
        <taxon>Rhodobacterales</taxon>
        <taxon>Paracoccaceae</taxon>
        <taxon>Rhodovulum</taxon>
    </lineage>
</organism>
<evidence type="ECO:0000256" key="3">
    <source>
        <dbReference type="ARBA" id="ARBA00023237"/>
    </source>
</evidence>
<evidence type="ECO:0000313" key="8">
    <source>
        <dbReference type="Proteomes" id="UP000295050"/>
    </source>
</evidence>
<evidence type="ECO:0000313" key="7">
    <source>
        <dbReference type="EMBL" id="TCP62807.1"/>
    </source>
</evidence>
<dbReference type="RefSeq" id="WP_132949781.1">
    <property type="nucleotide sequence ID" value="NZ_SLXU01000001.1"/>
</dbReference>
<dbReference type="InterPro" id="IPR006665">
    <property type="entry name" value="OmpA-like"/>
</dbReference>
<dbReference type="PRINTS" id="PR01021">
    <property type="entry name" value="OMPADOMAIN"/>
</dbReference>
<evidence type="ECO:0000259" key="6">
    <source>
        <dbReference type="PROSITE" id="PS51123"/>
    </source>
</evidence>
<protein>
    <submittedName>
        <fullName evidence="7">Outer membrane protein OmpA-like peptidoglycan-associated protein</fullName>
    </submittedName>
</protein>
<evidence type="ECO:0000256" key="2">
    <source>
        <dbReference type="ARBA" id="ARBA00023136"/>
    </source>
</evidence>
<keyword evidence="2 4" id="KW-0472">Membrane</keyword>
<dbReference type="CDD" id="cd07185">
    <property type="entry name" value="OmpA_C-like"/>
    <property type="match status" value="1"/>
</dbReference>
<dbReference type="EMBL" id="SLXU01000001">
    <property type="protein sequence ID" value="TCP62807.1"/>
    <property type="molecule type" value="Genomic_DNA"/>
</dbReference>
<dbReference type="GO" id="GO:0009279">
    <property type="term" value="C:cell outer membrane"/>
    <property type="evidence" value="ECO:0007669"/>
    <property type="project" value="UniProtKB-SubCell"/>
</dbReference>
<dbReference type="Proteomes" id="UP000295050">
    <property type="component" value="Unassembled WGS sequence"/>
</dbReference>